<gene>
    <name evidence="3 4" type="primary">LOC105050229</name>
</gene>
<dbReference type="AlphaFoldDB" id="A0A6I9RKT0"/>
<reference evidence="3 4" key="1">
    <citation type="submission" date="2025-04" db="UniProtKB">
        <authorList>
            <consortium name="RefSeq"/>
        </authorList>
    </citation>
    <scope>IDENTIFICATION</scope>
</reference>
<dbReference type="OrthoDB" id="1916775at2759"/>
<keyword evidence="2" id="KW-1185">Reference proteome</keyword>
<feature type="compositionally biased region" description="Polar residues" evidence="1">
    <location>
        <begin position="147"/>
        <end position="166"/>
    </location>
</feature>
<evidence type="ECO:0000313" key="2">
    <source>
        <dbReference type="Proteomes" id="UP000504607"/>
    </source>
</evidence>
<name>A0A6I9RKT0_ELAGV</name>
<dbReference type="RefSeq" id="XP_010928467.1">
    <property type="nucleotide sequence ID" value="XM_010930165.2"/>
</dbReference>
<feature type="compositionally biased region" description="Polar residues" evidence="1">
    <location>
        <begin position="123"/>
        <end position="136"/>
    </location>
</feature>
<feature type="compositionally biased region" description="Polar residues" evidence="1">
    <location>
        <begin position="184"/>
        <end position="204"/>
    </location>
</feature>
<feature type="compositionally biased region" description="Low complexity" evidence="1">
    <location>
        <begin position="167"/>
        <end position="176"/>
    </location>
</feature>
<dbReference type="GeneID" id="105050229"/>
<feature type="compositionally biased region" description="Pro residues" evidence="1">
    <location>
        <begin position="109"/>
        <end position="118"/>
    </location>
</feature>
<dbReference type="Proteomes" id="UP000504607">
    <property type="component" value="Chromosome 8"/>
</dbReference>
<feature type="compositionally biased region" description="Low complexity" evidence="1">
    <location>
        <begin position="258"/>
        <end position="269"/>
    </location>
</feature>
<feature type="compositionally biased region" description="Low complexity" evidence="1">
    <location>
        <begin position="205"/>
        <end position="220"/>
    </location>
</feature>
<dbReference type="RefSeq" id="XP_029121974.1">
    <property type="nucleotide sequence ID" value="XM_029266141.1"/>
</dbReference>
<dbReference type="PANTHER" id="PTHR35119:SF1">
    <property type="entry name" value="PROTEIN POLYCHOME"/>
    <property type="match status" value="1"/>
</dbReference>
<dbReference type="InterPro" id="IPR034590">
    <property type="entry name" value="POLYCHOME/GIG1"/>
</dbReference>
<dbReference type="GO" id="GO:0005634">
    <property type="term" value="C:nucleus"/>
    <property type="evidence" value="ECO:0007669"/>
    <property type="project" value="InterPro"/>
</dbReference>
<protein>
    <submittedName>
        <fullName evidence="3 4">Uncharacterized protein PB18E9.04c</fullName>
    </submittedName>
</protein>
<accession>A0A6I9RKT0</accession>
<dbReference type="PANTHER" id="PTHR35119">
    <property type="entry name" value="PROTEIN POLYCHOME"/>
    <property type="match status" value="1"/>
</dbReference>
<proteinExistence type="predicted"/>
<dbReference type="GO" id="GO:0051783">
    <property type="term" value="P:regulation of nuclear division"/>
    <property type="evidence" value="ECO:0007669"/>
    <property type="project" value="InterPro"/>
</dbReference>
<organism evidence="2 3">
    <name type="scientific">Elaeis guineensis var. tenera</name>
    <name type="common">Oil palm</name>
    <dbReference type="NCBI Taxonomy" id="51953"/>
    <lineage>
        <taxon>Eukaryota</taxon>
        <taxon>Viridiplantae</taxon>
        <taxon>Streptophyta</taxon>
        <taxon>Embryophyta</taxon>
        <taxon>Tracheophyta</taxon>
        <taxon>Spermatophyta</taxon>
        <taxon>Magnoliopsida</taxon>
        <taxon>Liliopsida</taxon>
        <taxon>Arecaceae</taxon>
        <taxon>Arecoideae</taxon>
        <taxon>Cocoseae</taxon>
        <taxon>Elaeidinae</taxon>
        <taxon>Elaeis</taxon>
    </lineage>
</organism>
<feature type="region of interest" description="Disordered" evidence="1">
    <location>
        <begin position="91"/>
        <end position="274"/>
    </location>
</feature>
<evidence type="ECO:0000313" key="3">
    <source>
        <dbReference type="RefSeq" id="XP_010928467.1"/>
    </source>
</evidence>
<sequence>MPEARDWVVRGAGVGTRELAGGFFIQRGMSPIPAARSGRVPSRRVADGEENIPSWAVTRSRKSPLPVWHPRTPLRDITVIVSALGRRRIHLRAPQVQQRDHDREATPEPTLPTNPLPLEPSISEPTPQEPNASEDTPVNEFLPSDPSEPSTSAVTSFTPPQTEHPLSTSSSSSPTPVEHPPLTVSITTNLASNDLNPTEYETNPSSSSEHPLQSSSSSGSLFPAGHPPQTVCVSTNLAPDVSKPSGYEKQQTRPIEHPSQTSPSPGSLSSDEHPLQTVCVSIDHAHLDSKQTEYEKKLLSSIDEIERVVMKNLKRTPKVPARKVTRKSTLMSLR</sequence>
<evidence type="ECO:0000313" key="4">
    <source>
        <dbReference type="RefSeq" id="XP_029121974.1"/>
    </source>
</evidence>
<evidence type="ECO:0000256" key="1">
    <source>
        <dbReference type="SAM" id="MobiDB-lite"/>
    </source>
</evidence>
<dbReference type="KEGG" id="egu:105050229"/>